<reference evidence="4" key="1">
    <citation type="submission" date="2016-04" db="UniProtKB">
        <authorList>
            <consortium name="WormBaseParasite"/>
        </authorList>
    </citation>
    <scope>IDENTIFICATION</scope>
</reference>
<dbReference type="AlphaFoldDB" id="A0A0N4ULK6"/>
<name>A0A0N4ULK6_DRAME</name>
<keyword evidence="3" id="KW-1185">Reference proteome</keyword>
<organism evidence="2 4">
    <name type="scientific">Dracunculus medinensis</name>
    <name type="common">Guinea worm</name>
    <dbReference type="NCBI Taxonomy" id="318479"/>
    <lineage>
        <taxon>Eukaryota</taxon>
        <taxon>Metazoa</taxon>
        <taxon>Ecdysozoa</taxon>
        <taxon>Nematoda</taxon>
        <taxon>Chromadorea</taxon>
        <taxon>Rhabditida</taxon>
        <taxon>Spirurina</taxon>
        <taxon>Dracunculoidea</taxon>
        <taxon>Dracunculidae</taxon>
        <taxon>Dracunculus</taxon>
    </lineage>
</organism>
<evidence type="ECO:0000313" key="1">
    <source>
        <dbReference type="EMBL" id="VDN52626.1"/>
    </source>
</evidence>
<dbReference type="OrthoDB" id="1888931at2759"/>
<gene>
    <name evidence="1" type="ORF">DME_LOCUS2599</name>
</gene>
<dbReference type="STRING" id="318479.A0A0N4ULK6"/>
<proteinExistence type="predicted"/>
<dbReference type="EMBL" id="UYYG01000069">
    <property type="protein sequence ID" value="VDN52626.1"/>
    <property type="molecule type" value="Genomic_DNA"/>
</dbReference>
<dbReference type="Proteomes" id="UP000274756">
    <property type="component" value="Unassembled WGS sequence"/>
</dbReference>
<reference evidence="1 3" key="2">
    <citation type="submission" date="2018-11" db="EMBL/GenBank/DDBJ databases">
        <authorList>
            <consortium name="Pathogen Informatics"/>
        </authorList>
    </citation>
    <scope>NUCLEOTIDE SEQUENCE [LARGE SCALE GENOMIC DNA]</scope>
</reference>
<accession>A0A0N4ULK6</accession>
<evidence type="ECO:0000313" key="2">
    <source>
        <dbReference type="Proteomes" id="UP000038040"/>
    </source>
</evidence>
<sequence>MIRDESELCGIQPRNDILEKTAKEIRSATSAEVSLQNGCVVSSISTPYAQNGAPFILPSTVTKGGVENFTKTLVTEWAKYSTRM</sequence>
<dbReference type="WBParaSite" id="DME_0000868401-mRNA-1">
    <property type="protein sequence ID" value="DME_0000868401-mRNA-1"/>
    <property type="gene ID" value="DME_0000868401"/>
</dbReference>
<evidence type="ECO:0000313" key="4">
    <source>
        <dbReference type="WBParaSite" id="DME_0000868401-mRNA-1"/>
    </source>
</evidence>
<evidence type="ECO:0000313" key="3">
    <source>
        <dbReference type="Proteomes" id="UP000274756"/>
    </source>
</evidence>
<dbReference type="SUPFAM" id="SSF51735">
    <property type="entry name" value="NAD(P)-binding Rossmann-fold domains"/>
    <property type="match status" value="1"/>
</dbReference>
<dbReference type="Proteomes" id="UP000038040">
    <property type="component" value="Unplaced"/>
</dbReference>
<protein>
    <submittedName>
        <fullName evidence="4">Aldedh domain-containing protein</fullName>
    </submittedName>
</protein>
<dbReference type="InterPro" id="IPR036291">
    <property type="entry name" value="NAD(P)-bd_dom_sf"/>
</dbReference>